<proteinExistence type="predicted"/>
<evidence type="ECO:0000313" key="1">
    <source>
        <dbReference type="EMBL" id="ERN08404.1"/>
    </source>
</evidence>
<dbReference type="Gramene" id="ERN08404">
    <property type="protein sequence ID" value="ERN08404"/>
    <property type="gene ID" value="AMTR_s00148p00091020"/>
</dbReference>
<name>W1PKW6_AMBTC</name>
<dbReference type="AlphaFoldDB" id="W1PKW6"/>
<gene>
    <name evidence="1" type="ORF">AMTR_s00148p00091020</name>
</gene>
<dbReference type="EMBL" id="KI393463">
    <property type="protein sequence ID" value="ERN08404.1"/>
    <property type="molecule type" value="Genomic_DNA"/>
</dbReference>
<accession>W1PKW6</accession>
<dbReference type="HOGENOM" id="CLU_2100197_0_0_1"/>
<sequence>MWRKQESDSYSKSGEEGKDVLSFKKASEINPTCAHIISKHRRMHFLVCSSLSKRPSTVQRTSNISQARIQLPTVLHPVFILATHRPLPKLGNMFFKPQSTLTWGWITVIALLPHTT</sequence>
<protein>
    <submittedName>
        <fullName evidence="1">Uncharacterized protein</fullName>
    </submittedName>
</protein>
<organism evidence="1 2">
    <name type="scientific">Amborella trichopoda</name>
    <dbReference type="NCBI Taxonomy" id="13333"/>
    <lineage>
        <taxon>Eukaryota</taxon>
        <taxon>Viridiplantae</taxon>
        <taxon>Streptophyta</taxon>
        <taxon>Embryophyta</taxon>
        <taxon>Tracheophyta</taxon>
        <taxon>Spermatophyta</taxon>
        <taxon>Magnoliopsida</taxon>
        <taxon>Amborellales</taxon>
        <taxon>Amborellaceae</taxon>
        <taxon>Amborella</taxon>
    </lineage>
</organism>
<reference evidence="2" key="1">
    <citation type="journal article" date="2013" name="Science">
        <title>The Amborella genome and the evolution of flowering plants.</title>
        <authorList>
            <consortium name="Amborella Genome Project"/>
        </authorList>
    </citation>
    <scope>NUCLEOTIDE SEQUENCE [LARGE SCALE GENOMIC DNA]</scope>
</reference>
<evidence type="ECO:0000313" key="2">
    <source>
        <dbReference type="Proteomes" id="UP000017836"/>
    </source>
</evidence>
<keyword evidence="2" id="KW-1185">Reference proteome</keyword>
<dbReference type="Proteomes" id="UP000017836">
    <property type="component" value="Unassembled WGS sequence"/>
</dbReference>